<dbReference type="Proteomes" id="UP000669239">
    <property type="component" value="Unassembled WGS sequence"/>
</dbReference>
<feature type="compositionally biased region" description="Gly residues" evidence="2">
    <location>
        <begin position="180"/>
        <end position="190"/>
    </location>
</feature>
<sequence length="545" mass="59086">MKRGRGRRNHNRRARHIWRKTWLLSALAAAAILYGIVELRTGKEKTQDNAQVSAKMPPANPAAAKGLANDRDSGFGDSGEPEYLPQEWSIRVVDVNDTETVEIPAGWYQETDDASIRASLEKQAARIAAKWNRNPVDSQMEAFDKETGTYLYSDEVYGRVLDEGRLAEELFREVKAWKQEGGGQGRGQAGENGREETRPGPVIQASFLSVAPVRTKAQAKEQYKVIGTFSTTTTSNKNRNQNIRLAADAVDGLVLNPGEEFSFNMATGNRTSDKGYQPAGAYRNGVLIEEPGGGVCQVSTTLYHAIIQSGFKTTERNFHSFAPSYIEKGQDAMVSFDGYAGPDLRFVNTGSTSIGLRAAFADNKLKLSIVGLPVLEDGKTVSMRSEKVRDLEPPEPVYEENPELAYGEEKIVEQAQPGSVWKTYRQVKKDGELLEETALHTSTYKAKAAKIQRNSSAVPSGEVPGRENADQAAGLQEDGNRNGAGMPGGDQEAPSRDAVPQAGTGQDGPVPDTTGPETQGREIVIQNMPDMGIPDLNLAGPGNGG</sequence>
<evidence type="ECO:0000313" key="7">
    <source>
        <dbReference type="Proteomes" id="UP000669239"/>
    </source>
</evidence>
<keyword evidence="3" id="KW-1133">Transmembrane helix</keyword>
<dbReference type="PROSITE" id="PS51109">
    <property type="entry name" value="G5"/>
    <property type="match status" value="1"/>
</dbReference>
<keyword evidence="3" id="KW-0472">Membrane</keyword>
<evidence type="ECO:0000256" key="3">
    <source>
        <dbReference type="SAM" id="Phobius"/>
    </source>
</evidence>
<dbReference type="Proteomes" id="UP001299608">
    <property type="component" value="Unassembled WGS sequence"/>
</dbReference>
<dbReference type="AlphaFoldDB" id="A0AAW5C0R6"/>
<evidence type="ECO:0000259" key="4">
    <source>
        <dbReference type="PROSITE" id="PS51109"/>
    </source>
</evidence>
<gene>
    <name evidence="6" type="ORF">G5B36_15810</name>
    <name evidence="5" type="ORF">L0N08_19795</name>
</gene>
<feature type="region of interest" description="Disordered" evidence="2">
    <location>
        <begin position="48"/>
        <end position="79"/>
    </location>
</feature>
<protein>
    <submittedName>
        <fullName evidence="5">VanW family protein</fullName>
    </submittedName>
</protein>
<reference evidence="6" key="2">
    <citation type="submission" date="2020-02" db="EMBL/GenBank/DDBJ databases">
        <authorList>
            <person name="Littmann E."/>
            <person name="Sorbara M."/>
        </authorList>
    </citation>
    <scope>NUCLEOTIDE SEQUENCE</scope>
    <source>
        <strain evidence="6">MSK.1.17</strain>
    </source>
</reference>
<dbReference type="Pfam" id="PF07501">
    <property type="entry name" value="G5"/>
    <property type="match status" value="1"/>
</dbReference>
<reference evidence="5" key="3">
    <citation type="submission" date="2022-01" db="EMBL/GenBank/DDBJ databases">
        <title>Collection of gut derived symbiotic bacterial strains cultured from healthy donors.</title>
        <authorList>
            <person name="Lin H."/>
            <person name="Kohout C."/>
            <person name="Waligurski E."/>
            <person name="Pamer E.G."/>
        </authorList>
    </citation>
    <scope>NUCLEOTIDE SEQUENCE</scope>
    <source>
        <strain evidence="5">DFI.6.55</strain>
    </source>
</reference>
<feature type="region of interest" description="Disordered" evidence="2">
    <location>
        <begin position="450"/>
        <end position="545"/>
    </location>
</feature>
<organism evidence="5 8">
    <name type="scientific">Enterocloster aldenensis</name>
    <dbReference type="NCBI Taxonomy" id="358742"/>
    <lineage>
        <taxon>Bacteria</taxon>
        <taxon>Bacillati</taxon>
        <taxon>Bacillota</taxon>
        <taxon>Clostridia</taxon>
        <taxon>Lachnospirales</taxon>
        <taxon>Lachnospiraceae</taxon>
        <taxon>Enterocloster</taxon>
    </lineage>
</organism>
<keyword evidence="1" id="KW-0732">Signal</keyword>
<comment type="caution">
    <text evidence="5">The sequence shown here is derived from an EMBL/GenBank/DDBJ whole genome shotgun (WGS) entry which is preliminary data.</text>
</comment>
<dbReference type="Gene3D" id="2.20.230.10">
    <property type="entry name" value="Resuscitation-promoting factor rpfb"/>
    <property type="match status" value="1"/>
</dbReference>
<dbReference type="InterPro" id="IPR011098">
    <property type="entry name" value="G5_dom"/>
</dbReference>
<feature type="region of interest" description="Disordered" evidence="2">
    <location>
        <begin position="178"/>
        <end position="199"/>
    </location>
</feature>
<keyword evidence="7" id="KW-1185">Reference proteome</keyword>
<reference evidence="6 7" key="1">
    <citation type="journal article" date="2020" name="Cell Host Microbe">
        <title>Functional and Genomic Variation between Human-Derived Isolates of Lachnospiraceae Reveals Inter- and Intra-Species Diversity.</title>
        <authorList>
            <person name="Sorbara M.T."/>
            <person name="Littmann E.R."/>
            <person name="Fontana E."/>
            <person name="Moody T.U."/>
            <person name="Kohout C.E."/>
            <person name="Gjonbalaj M."/>
            <person name="Eaton V."/>
            <person name="Seok R."/>
            <person name="Leiner I.M."/>
            <person name="Pamer E.G."/>
        </authorList>
    </citation>
    <scope>NUCLEOTIDE SEQUENCE [LARGE SCALE GENOMIC DNA]</scope>
    <source>
        <strain evidence="6 7">MSK.1.17</strain>
    </source>
</reference>
<dbReference type="EMBL" id="JAKNGE010000027">
    <property type="protein sequence ID" value="MCG4747677.1"/>
    <property type="molecule type" value="Genomic_DNA"/>
</dbReference>
<dbReference type="PANTHER" id="PTHR35788:SF1">
    <property type="entry name" value="EXPORTED PROTEIN"/>
    <property type="match status" value="1"/>
</dbReference>
<dbReference type="EMBL" id="JAAITT010000022">
    <property type="protein sequence ID" value="NSJ50157.1"/>
    <property type="molecule type" value="Genomic_DNA"/>
</dbReference>
<proteinExistence type="predicted"/>
<dbReference type="InterPro" id="IPR007391">
    <property type="entry name" value="Vancomycin_resist_VanW"/>
</dbReference>
<evidence type="ECO:0000256" key="1">
    <source>
        <dbReference type="ARBA" id="ARBA00022729"/>
    </source>
</evidence>
<feature type="transmembrane region" description="Helical" evidence="3">
    <location>
        <begin position="21"/>
        <end position="37"/>
    </location>
</feature>
<dbReference type="PANTHER" id="PTHR35788">
    <property type="entry name" value="EXPORTED PROTEIN-RELATED"/>
    <property type="match status" value="1"/>
</dbReference>
<feature type="domain" description="G5" evidence="4">
    <location>
        <begin position="378"/>
        <end position="458"/>
    </location>
</feature>
<evidence type="ECO:0000313" key="8">
    <source>
        <dbReference type="Proteomes" id="UP001299608"/>
    </source>
</evidence>
<evidence type="ECO:0000313" key="6">
    <source>
        <dbReference type="EMBL" id="NSJ50157.1"/>
    </source>
</evidence>
<accession>A0AAW5C0R6</accession>
<evidence type="ECO:0000313" key="5">
    <source>
        <dbReference type="EMBL" id="MCG4747677.1"/>
    </source>
</evidence>
<name>A0AAW5C0R6_9FIRM</name>
<dbReference type="Pfam" id="PF04294">
    <property type="entry name" value="VanW"/>
    <property type="match status" value="1"/>
</dbReference>
<keyword evidence="3" id="KW-0812">Transmembrane</keyword>
<evidence type="ECO:0000256" key="2">
    <source>
        <dbReference type="SAM" id="MobiDB-lite"/>
    </source>
</evidence>
<dbReference type="RefSeq" id="WP_165642406.1">
    <property type="nucleotide sequence ID" value="NZ_JAAITT010000022.1"/>
</dbReference>
<dbReference type="InterPro" id="IPR052913">
    <property type="entry name" value="Glycopeptide_resist_protein"/>
</dbReference>
<dbReference type="SMART" id="SM01208">
    <property type="entry name" value="G5"/>
    <property type="match status" value="1"/>
</dbReference>